<comment type="similarity">
    <text evidence="1 4 7">Belongs to the tRNA pseudouridine synthase TruA family.</text>
</comment>
<evidence type="ECO:0000313" key="9">
    <source>
        <dbReference type="EMBL" id="WKW12321.1"/>
    </source>
</evidence>
<name>A0AA49JUQ6_9BACT</name>
<dbReference type="PIRSF" id="PIRSF001430">
    <property type="entry name" value="tRNA_psdUrid_synth"/>
    <property type="match status" value="1"/>
</dbReference>
<dbReference type="InterPro" id="IPR020094">
    <property type="entry name" value="TruA/RsuA/RluB/E/F_N"/>
</dbReference>
<protein>
    <recommendedName>
        <fullName evidence="4">tRNA pseudouridine synthase A</fullName>
        <ecNumber evidence="4">5.4.99.12</ecNumber>
    </recommendedName>
    <alternativeName>
        <fullName evidence="4">tRNA pseudouridine(38-40) synthase</fullName>
    </alternativeName>
    <alternativeName>
        <fullName evidence="4">tRNA pseudouridylate synthase I</fullName>
    </alternativeName>
    <alternativeName>
        <fullName evidence="4">tRNA-uridine isomerase I</fullName>
    </alternativeName>
</protein>
<dbReference type="InterPro" id="IPR020103">
    <property type="entry name" value="PsdUridine_synth_cat_dom_sf"/>
</dbReference>
<dbReference type="InterPro" id="IPR020095">
    <property type="entry name" value="PsdUridine_synth_TruA_C"/>
</dbReference>
<accession>A0AA49K0Z3</accession>
<dbReference type="KEGG" id="pspc:Strain318_001604"/>
<dbReference type="HAMAP" id="MF_00171">
    <property type="entry name" value="TruA"/>
    <property type="match status" value="1"/>
</dbReference>
<dbReference type="InterPro" id="IPR001406">
    <property type="entry name" value="PsdUridine_synth_TruA"/>
</dbReference>
<evidence type="ECO:0000259" key="8">
    <source>
        <dbReference type="Pfam" id="PF01416"/>
    </source>
</evidence>
<sequence length="264" mass="29136">MAERTLQLVLHYDGSAFAGWQVQPGQRTVQGELERVLGGLCAAPVRVTGAGRTDAGVHARGQAAGITVPAHWTAEKMRRVLNDKLGGDVWVAAAFEMQPQFHARFSATGRRYSYTVGLDAGAASPFRRRWELPWDRDLDRELLAWCAERLMGRHAFYGFAVRGTAPETDDHVCEVRLARWRAVTHDDVRQLVFDVAANRFLHHMVRFLVGTMLAVASGARPKEDFPALLTAAANDEVAPPAPPAGLCLEQVDYPPDLYLEPPTV</sequence>
<gene>
    <name evidence="4 9" type="primary">truA</name>
    <name evidence="9" type="ORF">Strain138_001605</name>
    <name evidence="10" type="ORF">Strain318_001604</name>
</gene>
<feature type="domain" description="Pseudouridine synthase I TruA alpha/beta" evidence="8">
    <location>
        <begin position="11"/>
        <end position="105"/>
    </location>
</feature>
<dbReference type="AlphaFoldDB" id="A0AA49JUQ6"/>
<evidence type="ECO:0000256" key="6">
    <source>
        <dbReference type="PIRSR" id="PIRSR001430-2"/>
    </source>
</evidence>
<evidence type="ECO:0000313" key="10">
    <source>
        <dbReference type="EMBL" id="WKW15228.1"/>
    </source>
</evidence>
<dbReference type="GO" id="GO:0031119">
    <property type="term" value="P:tRNA pseudouridine synthesis"/>
    <property type="evidence" value="ECO:0007669"/>
    <property type="project" value="UniProtKB-UniRule"/>
</dbReference>
<dbReference type="FunFam" id="3.30.70.580:FF:000001">
    <property type="entry name" value="tRNA pseudouridine synthase A"/>
    <property type="match status" value="1"/>
</dbReference>
<keyword evidence="11" id="KW-1185">Reference proteome</keyword>
<dbReference type="Proteomes" id="UP001229955">
    <property type="component" value="Chromosome"/>
</dbReference>
<evidence type="ECO:0000256" key="4">
    <source>
        <dbReference type="HAMAP-Rule" id="MF_00171"/>
    </source>
</evidence>
<reference evidence="9" key="1">
    <citation type="submission" date="2023-07" db="EMBL/GenBank/DDBJ databases">
        <authorList>
            <person name="Haufschild T."/>
            <person name="Kallscheuer N."/>
            <person name="Hammer J."/>
            <person name="Kohn T."/>
            <person name="Kabuu M."/>
            <person name="Jogler M."/>
            <person name="Wohfarth N."/>
            <person name="Heuer A."/>
            <person name="Rohde M."/>
            <person name="van Teeseling M.C.F."/>
            <person name="Jogler C."/>
        </authorList>
    </citation>
    <scope>NUCLEOTIDE SEQUENCE</scope>
    <source>
        <strain evidence="9">Strain 138</strain>
        <strain evidence="10">Strain 318</strain>
    </source>
</reference>
<accession>A0AA49JUQ6</accession>
<evidence type="ECO:0000256" key="2">
    <source>
        <dbReference type="ARBA" id="ARBA00022694"/>
    </source>
</evidence>
<comment type="function">
    <text evidence="4">Formation of pseudouridine at positions 38, 39 and 40 in the anticodon stem and loop of transfer RNAs.</text>
</comment>
<evidence type="ECO:0000256" key="1">
    <source>
        <dbReference type="ARBA" id="ARBA00009375"/>
    </source>
</evidence>
<dbReference type="EMBL" id="CP130612">
    <property type="protein sequence ID" value="WKW12321.1"/>
    <property type="molecule type" value="Genomic_DNA"/>
</dbReference>
<dbReference type="PANTHER" id="PTHR11142:SF0">
    <property type="entry name" value="TRNA PSEUDOURIDINE SYNTHASE-LIKE 1"/>
    <property type="match status" value="1"/>
</dbReference>
<dbReference type="EMBL" id="CP130613">
    <property type="protein sequence ID" value="WKW15228.1"/>
    <property type="molecule type" value="Genomic_DNA"/>
</dbReference>
<organism evidence="9">
    <name type="scientific">Pseudogemmatithrix spongiicola</name>
    <dbReference type="NCBI Taxonomy" id="3062599"/>
    <lineage>
        <taxon>Bacteria</taxon>
        <taxon>Pseudomonadati</taxon>
        <taxon>Gemmatimonadota</taxon>
        <taxon>Gemmatimonadia</taxon>
        <taxon>Gemmatimonadales</taxon>
        <taxon>Gemmatimonadaceae</taxon>
        <taxon>Pseudogemmatithrix</taxon>
    </lineage>
</organism>
<keyword evidence="2 4" id="KW-0819">tRNA processing</keyword>
<dbReference type="CDD" id="cd02570">
    <property type="entry name" value="PseudoU_synth_EcTruA"/>
    <property type="match status" value="1"/>
</dbReference>
<evidence type="ECO:0000256" key="3">
    <source>
        <dbReference type="ARBA" id="ARBA00023235"/>
    </source>
</evidence>
<dbReference type="PANTHER" id="PTHR11142">
    <property type="entry name" value="PSEUDOURIDYLATE SYNTHASE"/>
    <property type="match status" value="1"/>
</dbReference>
<comment type="subunit">
    <text evidence="4">Homodimer.</text>
</comment>
<feature type="active site" description="Nucleophile" evidence="4 5">
    <location>
        <position position="54"/>
    </location>
</feature>
<evidence type="ECO:0000256" key="7">
    <source>
        <dbReference type="RuleBase" id="RU003792"/>
    </source>
</evidence>
<dbReference type="GO" id="GO:0160147">
    <property type="term" value="F:tRNA pseudouridine(38-40) synthase activity"/>
    <property type="evidence" value="ECO:0007669"/>
    <property type="project" value="UniProtKB-EC"/>
</dbReference>
<comment type="catalytic activity">
    <reaction evidence="4 7">
        <text>uridine(38/39/40) in tRNA = pseudouridine(38/39/40) in tRNA</text>
        <dbReference type="Rhea" id="RHEA:22376"/>
        <dbReference type="Rhea" id="RHEA-COMP:10085"/>
        <dbReference type="Rhea" id="RHEA-COMP:10087"/>
        <dbReference type="ChEBI" id="CHEBI:65314"/>
        <dbReference type="ChEBI" id="CHEBI:65315"/>
        <dbReference type="EC" id="5.4.99.12"/>
    </reaction>
</comment>
<dbReference type="SUPFAM" id="SSF55120">
    <property type="entry name" value="Pseudouridine synthase"/>
    <property type="match status" value="1"/>
</dbReference>
<feature type="domain" description="Pseudouridine synthase I TruA alpha/beta" evidence="8">
    <location>
        <begin position="147"/>
        <end position="254"/>
    </location>
</feature>
<keyword evidence="3 4" id="KW-0413">Isomerase</keyword>
<comment type="caution">
    <text evidence="4">Lacks conserved residue(s) required for the propagation of feature annotation.</text>
</comment>
<evidence type="ECO:0000313" key="11">
    <source>
        <dbReference type="Proteomes" id="UP001229955"/>
    </source>
</evidence>
<feature type="binding site" evidence="4 6">
    <location>
        <position position="112"/>
    </location>
    <ligand>
        <name>substrate</name>
    </ligand>
</feature>
<dbReference type="RefSeq" id="WP_367885198.1">
    <property type="nucleotide sequence ID" value="NZ_CP130612.1"/>
</dbReference>
<dbReference type="InterPro" id="IPR020097">
    <property type="entry name" value="PsdUridine_synth_TruA_a/b_dom"/>
</dbReference>
<dbReference type="EC" id="5.4.99.12" evidence="4"/>
<dbReference type="Gene3D" id="3.30.70.660">
    <property type="entry name" value="Pseudouridine synthase I, catalytic domain, C-terminal subdomain"/>
    <property type="match status" value="1"/>
</dbReference>
<evidence type="ECO:0000256" key="5">
    <source>
        <dbReference type="PIRSR" id="PIRSR001430-1"/>
    </source>
</evidence>
<dbReference type="GO" id="GO:0003723">
    <property type="term" value="F:RNA binding"/>
    <property type="evidence" value="ECO:0007669"/>
    <property type="project" value="InterPro"/>
</dbReference>
<dbReference type="Gene3D" id="3.30.70.580">
    <property type="entry name" value="Pseudouridine synthase I, catalytic domain, N-terminal subdomain"/>
    <property type="match status" value="1"/>
</dbReference>
<proteinExistence type="inferred from homology"/>
<dbReference type="Pfam" id="PF01416">
    <property type="entry name" value="PseudoU_synth_1"/>
    <property type="match status" value="2"/>
</dbReference>
<dbReference type="NCBIfam" id="TIGR00071">
    <property type="entry name" value="hisT_truA"/>
    <property type="match status" value="1"/>
</dbReference>